<dbReference type="Proteomes" id="UP000441523">
    <property type="component" value="Unassembled WGS sequence"/>
</dbReference>
<evidence type="ECO:0000313" key="7">
    <source>
        <dbReference type="EMBL" id="KAB1072187.1"/>
    </source>
</evidence>
<accession>A0A6N6MTZ7</accession>
<keyword evidence="2" id="KW-1003">Cell membrane</keyword>
<feature type="transmembrane region" description="Helical" evidence="6">
    <location>
        <begin position="86"/>
        <end position="109"/>
    </location>
</feature>
<gene>
    <name evidence="7" type="ORF">F6X51_17345</name>
</gene>
<proteinExistence type="predicted"/>
<dbReference type="GO" id="GO:0005886">
    <property type="term" value="C:plasma membrane"/>
    <property type="evidence" value="ECO:0007669"/>
    <property type="project" value="UniProtKB-SubCell"/>
</dbReference>
<evidence type="ECO:0000256" key="6">
    <source>
        <dbReference type="SAM" id="Phobius"/>
    </source>
</evidence>
<sequence length="132" mass="14170">MLEALARVFVWLSAGEILMRVGGLPVPAPVIGLVLLYVDLLYRRRLPDDLGTLADRVLSMLGMLFVPAGVGVVAYSDVLHAEFVPIAAAILGGTFATMLATALAADLILMQERRRELSRAEPERPEAADVTA</sequence>
<evidence type="ECO:0000256" key="4">
    <source>
        <dbReference type="ARBA" id="ARBA00022989"/>
    </source>
</evidence>
<dbReference type="InterPro" id="IPR005538">
    <property type="entry name" value="LrgA/CidA"/>
</dbReference>
<evidence type="ECO:0000256" key="2">
    <source>
        <dbReference type="ARBA" id="ARBA00022475"/>
    </source>
</evidence>
<name>A0A6N6MTZ7_9HYPH</name>
<organism evidence="7 8">
    <name type="scientific">Methylobacterium planeticum</name>
    <dbReference type="NCBI Taxonomy" id="2615211"/>
    <lineage>
        <taxon>Bacteria</taxon>
        <taxon>Pseudomonadati</taxon>
        <taxon>Pseudomonadota</taxon>
        <taxon>Alphaproteobacteria</taxon>
        <taxon>Hyphomicrobiales</taxon>
        <taxon>Methylobacteriaceae</taxon>
        <taxon>Methylobacterium</taxon>
    </lineage>
</organism>
<dbReference type="EMBL" id="VZZJ01000015">
    <property type="protein sequence ID" value="KAB1072187.1"/>
    <property type="molecule type" value="Genomic_DNA"/>
</dbReference>
<comment type="caution">
    <text evidence="7">The sequence shown here is derived from an EMBL/GenBank/DDBJ whole genome shotgun (WGS) entry which is preliminary data.</text>
</comment>
<feature type="transmembrane region" description="Helical" evidence="6">
    <location>
        <begin position="17"/>
        <end position="41"/>
    </location>
</feature>
<dbReference type="Pfam" id="PF03788">
    <property type="entry name" value="LrgA"/>
    <property type="match status" value="1"/>
</dbReference>
<keyword evidence="3 6" id="KW-0812">Transmembrane</keyword>
<evidence type="ECO:0000256" key="3">
    <source>
        <dbReference type="ARBA" id="ARBA00022692"/>
    </source>
</evidence>
<dbReference type="AlphaFoldDB" id="A0A6N6MTZ7"/>
<protein>
    <submittedName>
        <fullName evidence="7">CidA/LrgA family protein</fullName>
    </submittedName>
</protein>
<dbReference type="PANTHER" id="PTHR33931">
    <property type="entry name" value="HOLIN-LIKE PROTEIN CIDA-RELATED"/>
    <property type="match status" value="1"/>
</dbReference>
<evidence type="ECO:0000313" key="8">
    <source>
        <dbReference type="Proteomes" id="UP000441523"/>
    </source>
</evidence>
<dbReference type="RefSeq" id="WP_150964932.1">
    <property type="nucleotide sequence ID" value="NZ_VZZJ01000015.1"/>
</dbReference>
<evidence type="ECO:0000256" key="5">
    <source>
        <dbReference type="ARBA" id="ARBA00023136"/>
    </source>
</evidence>
<comment type="subcellular location">
    <subcellularLocation>
        <location evidence="1">Cell membrane</location>
        <topology evidence="1">Multi-pass membrane protein</topology>
    </subcellularLocation>
</comment>
<keyword evidence="8" id="KW-1185">Reference proteome</keyword>
<reference evidence="7 8" key="1">
    <citation type="submission" date="2019-09" db="EMBL/GenBank/DDBJ databases">
        <title>YIM 132548 draft genome.</title>
        <authorList>
            <person name="Jiang L."/>
        </authorList>
    </citation>
    <scope>NUCLEOTIDE SEQUENCE [LARGE SCALE GENOMIC DNA]</scope>
    <source>
        <strain evidence="7 8">YIM 132548</strain>
    </source>
</reference>
<evidence type="ECO:0000256" key="1">
    <source>
        <dbReference type="ARBA" id="ARBA00004651"/>
    </source>
</evidence>
<feature type="transmembrane region" description="Helical" evidence="6">
    <location>
        <begin position="53"/>
        <end position="74"/>
    </location>
</feature>
<dbReference type="PANTHER" id="PTHR33931:SF2">
    <property type="entry name" value="HOLIN-LIKE PROTEIN CIDA"/>
    <property type="match status" value="1"/>
</dbReference>
<keyword evidence="5 6" id="KW-0472">Membrane</keyword>
<keyword evidence="4 6" id="KW-1133">Transmembrane helix</keyword>